<sequence length="131" mass="13409">CSPSPSSSPPVALQSRPSPPFPRSAPPGATAPPSPRGLVSLKTLSASRSRRVSSPSTLPPGRRTKTARLTCTGAITATAVTVPALARSQIPLGATRRPRHSPPSVSSASPVVEVLPLASYCGERNVPSKKS</sequence>
<protein>
    <submittedName>
        <fullName evidence="2">Uncharacterized protein</fullName>
    </submittedName>
</protein>
<evidence type="ECO:0000313" key="3">
    <source>
        <dbReference type="Proteomes" id="UP001218188"/>
    </source>
</evidence>
<comment type="caution">
    <text evidence="2">The sequence shown here is derived from an EMBL/GenBank/DDBJ whole genome shotgun (WGS) entry which is preliminary data.</text>
</comment>
<feature type="compositionally biased region" description="Pro residues" evidence="1">
    <location>
        <begin position="17"/>
        <end position="35"/>
    </location>
</feature>
<accession>A0AAD6SPC4</accession>
<name>A0AAD6SPC4_9AGAR</name>
<gene>
    <name evidence="2" type="ORF">C8F04DRAFT_1397383</name>
</gene>
<feature type="region of interest" description="Disordered" evidence="1">
    <location>
        <begin position="1"/>
        <end position="66"/>
    </location>
</feature>
<dbReference type="EMBL" id="JARJCM010000083">
    <property type="protein sequence ID" value="KAJ7031229.1"/>
    <property type="molecule type" value="Genomic_DNA"/>
</dbReference>
<evidence type="ECO:0000256" key="1">
    <source>
        <dbReference type="SAM" id="MobiDB-lite"/>
    </source>
</evidence>
<organism evidence="2 3">
    <name type="scientific">Mycena alexandri</name>
    <dbReference type="NCBI Taxonomy" id="1745969"/>
    <lineage>
        <taxon>Eukaryota</taxon>
        <taxon>Fungi</taxon>
        <taxon>Dikarya</taxon>
        <taxon>Basidiomycota</taxon>
        <taxon>Agaricomycotina</taxon>
        <taxon>Agaricomycetes</taxon>
        <taxon>Agaricomycetidae</taxon>
        <taxon>Agaricales</taxon>
        <taxon>Marasmiineae</taxon>
        <taxon>Mycenaceae</taxon>
        <taxon>Mycena</taxon>
    </lineage>
</organism>
<dbReference type="AlphaFoldDB" id="A0AAD6SPC4"/>
<keyword evidence="3" id="KW-1185">Reference proteome</keyword>
<dbReference type="Proteomes" id="UP001218188">
    <property type="component" value="Unassembled WGS sequence"/>
</dbReference>
<proteinExistence type="predicted"/>
<evidence type="ECO:0000313" key="2">
    <source>
        <dbReference type="EMBL" id="KAJ7031229.1"/>
    </source>
</evidence>
<feature type="non-terminal residue" evidence="2">
    <location>
        <position position="131"/>
    </location>
</feature>
<reference evidence="2" key="1">
    <citation type="submission" date="2023-03" db="EMBL/GenBank/DDBJ databases">
        <title>Massive genome expansion in bonnet fungi (Mycena s.s.) driven by repeated elements and novel gene families across ecological guilds.</title>
        <authorList>
            <consortium name="Lawrence Berkeley National Laboratory"/>
            <person name="Harder C.B."/>
            <person name="Miyauchi S."/>
            <person name="Viragh M."/>
            <person name="Kuo A."/>
            <person name="Thoen E."/>
            <person name="Andreopoulos B."/>
            <person name="Lu D."/>
            <person name="Skrede I."/>
            <person name="Drula E."/>
            <person name="Henrissat B."/>
            <person name="Morin E."/>
            <person name="Kohler A."/>
            <person name="Barry K."/>
            <person name="LaButti K."/>
            <person name="Morin E."/>
            <person name="Salamov A."/>
            <person name="Lipzen A."/>
            <person name="Mereny Z."/>
            <person name="Hegedus B."/>
            <person name="Baldrian P."/>
            <person name="Stursova M."/>
            <person name="Weitz H."/>
            <person name="Taylor A."/>
            <person name="Grigoriev I.V."/>
            <person name="Nagy L.G."/>
            <person name="Martin F."/>
            <person name="Kauserud H."/>
        </authorList>
    </citation>
    <scope>NUCLEOTIDE SEQUENCE</scope>
    <source>
        <strain evidence="2">CBHHK200</strain>
    </source>
</reference>